<dbReference type="InParanoid" id="A0A540V8N0"/>
<feature type="domain" description="Solute-binding protein family 5" evidence="2">
    <location>
        <begin position="68"/>
        <end position="125"/>
    </location>
</feature>
<comment type="caution">
    <text evidence="3">The sequence shown here is derived from an EMBL/GenBank/DDBJ whole genome shotgun (WGS) entry which is preliminary data.</text>
</comment>
<name>A0A540V8N0_9CHLR</name>
<dbReference type="Proteomes" id="UP000317371">
    <property type="component" value="Unassembled WGS sequence"/>
</dbReference>
<dbReference type="InterPro" id="IPR023765">
    <property type="entry name" value="SBP_5_CS"/>
</dbReference>
<dbReference type="PROSITE" id="PS01040">
    <property type="entry name" value="SBP_BACTERIAL_5"/>
    <property type="match status" value="1"/>
</dbReference>
<dbReference type="AlphaFoldDB" id="A0A540V8N0"/>
<dbReference type="SUPFAM" id="SSF53850">
    <property type="entry name" value="Periplasmic binding protein-like II"/>
    <property type="match status" value="1"/>
</dbReference>
<evidence type="ECO:0000313" key="3">
    <source>
        <dbReference type="EMBL" id="TQE93129.1"/>
    </source>
</evidence>
<evidence type="ECO:0000259" key="2">
    <source>
        <dbReference type="Pfam" id="PF00496"/>
    </source>
</evidence>
<protein>
    <recommendedName>
        <fullName evidence="2">Solute-binding protein family 5 domain-containing protein</fullName>
    </recommendedName>
</protein>
<dbReference type="Gene3D" id="3.40.190.10">
    <property type="entry name" value="Periplasmic binding protein-like II"/>
    <property type="match status" value="1"/>
</dbReference>
<sequence length="164" mass="18538">MLADLVAQGQLPPVDERLPTNPMVMPVAEQTGNYGGTFRRGFRGVSDRWGPTKLQDRGLAWYDQELNMRPRIAESWEINEDASEWTFHLREGMKWSDGQPFTTADIQWWYDYELTNTEITPAPGDAWVTVGLISVLTPALEEEDGGLERVELLRLAGRLGCKAV</sequence>
<accession>A0A540V8N0</accession>
<dbReference type="Pfam" id="PF00496">
    <property type="entry name" value="SBP_bac_5"/>
    <property type="match status" value="1"/>
</dbReference>
<dbReference type="InterPro" id="IPR039424">
    <property type="entry name" value="SBP_5"/>
</dbReference>
<dbReference type="EMBL" id="VIGC01000050">
    <property type="protein sequence ID" value="TQE93129.1"/>
    <property type="molecule type" value="Genomic_DNA"/>
</dbReference>
<dbReference type="PANTHER" id="PTHR30290:SF62">
    <property type="entry name" value="OLIGOPEPTIDE ABC TRANSPORTER, PERIPLASMIC OLIGOPEPTIDE-BINDING PROTEIN"/>
    <property type="match status" value="1"/>
</dbReference>
<comment type="subcellular location">
    <subcellularLocation>
        <location evidence="1">Cell membrane</location>
        <topology evidence="1">Lipid-anchor</topology>
    </subcellularLocation>
</comment>
<organism evidence="3 4">
    <name type="scientific">Litorilinea aerophila</name>
    <dbReference type="NCBI Taxonomy" id="1204385"/>
    <lineage>
        <taxon>Bacteria</taxon>
        <taxon>Bacillati</taxon>
        <taxon>Chloroflexota</taxon>
        <taxon>Caldilineae</taxon>
        <taxon>Caldilineales</taxon>
        <taxon>Caldilineaceae</taxon>
        <taxon>Litorilinea</taxon>
    </lineage>
</organism>
<dbReference type="GO" id="GO:1904680">
    <property type="term" value="F:peptide transmembrane transporter activity"/>
    <property type="evidence" value="ECO:0007669"/>
    <property type="project" value="TreeGrafter"/>
</dbReference>
<dbReference type="GO" id="GO:0015833">
    <property type="term" value="P:peptide transport"/>
    <property type="evidence" value="ECO:0007669"/>
    <property type="project" value="TreeGrafter"/>
</dbReference>
<dbReference type="OrthoDB" id="9783874at2"/>
<keyword evidence="4" id="KW-1185">Reference proteome</keyword>
<dbReference type="PANTHER" id="PTHR30290">
    <property type="entry name" value="PERIPLASMIC BINDING COMPONENT OF ABC TRANSPORTER"/>
    <property type="match status" value="1"/>
</dbReference>
<proteinExistence type="predicted"/>
<evidence type="ECO:0000313" key="4">
    <source>
        <dbReference type="Proteomes" id="UP000317371"/>
    </source>
</evidence>
<reference evidence="3 4" key="1">
    <citation type="submission" date="2019-06" db="EMBL/GenBank/DDBJ databases">
        <title>Genome sequence of Litorilinea aerophila BAA-2444.</title>
        <authorList>
            <person name="Maclea K.S."/>
            <person name="Maurais E.G."/>
            <person name="Iannazzi L.C."/>
        </authorList>
    </citation>
    <scope>NUCLEOTIDE SEQUENCE [LARGE SCALE GENOMIC DNA]</scope>
    <source>
        <strain evidence="3 4">ATCC BAA-2444</strain>
    </source>
</reference>
<dbReference type="InterPro" id="IPR000914">
    <property type="entry name" value="SBP_5_dom"/>
</dbReference>
<evidence type="ECO:0000256" key="1">
    <source>
        <dbReference type="ARBA" id="ARBA00004193"/>
    </source>
</evidence>
<dbReference type="GO" id="GO:0005886">
    <property type="term" value="C:plasma membrane"/>
    <property type="evidence" value="ECO:0007669"/>
    <property type="project" value="UniProtKB-SubCell"/>
</dbReference>
<gene>
    <name evidence="3" type="ORF">FKZ61_22855</name>
</gene>